<dbReference type="Proteomes" id="UP000178603">
    <property type="component" value="Unassembled WGS sequence"/>
</dbReference>
<reference evidence="1 2" key="1">
    <citation type="journal article" date="2016" name="Nat. Commun.">
        <title>Thousands of microbial genomes shed light on interconnected biogeochemical processes in an aquifer system.</title>
        <authorList>
            <person name="Anantharaman K."/>
            <person name="Brown C.T."/>
            <person name="Hug L.A."/>
            <person name="Sharon I."/>
            <person name="Castelle C.J."/>
            <person name="Probst A.J."/>
            <person name="Thomas B.C."/>
            <person name="Singh A."/>
            <person name="Wilkins M.J."/>
            <person name="Karaoz U."/>
            <person name="Brodie E.L."/>
            <person name="Williams K.H."/>
            <person name="Hubbard S.S."/>
            <person name="Banfield J.F."/>
        </authorList>
    </citation>
    <scope>NUCLEOTIDE SEQUENCE [LARGE SCALE GENOMIC DNA]</scope>
</reference>
<proteinExistence type="predicted"/>
<evidence type="ECO:0000313" key="1">
    <source>
        <dbReference type="EMBL" id="OGM53633.1"/>
    </source>
</evidence>
<dbReference type="AlphaFoldDB" id="A0A1F8APF7"/>
<gene>
    <name evidence="1" type="ORF">A3E44_02010</name>
</gene>
<name>A0A1F8APF7_9BACT</name>
<dbReference type="EMBL" id="MGGW01000021">
    <property type="protein sequence ID" value="OGM53633.1"/>
    <property type="molecule type" value="Genomic_DNA"/>
</dbReference>
<comment type="caution">
    <text evidence="1">The sequence shown here is derived from an EMBL/GenBank/DDBJ whole genome shotgun (WGS) entry which is preliminary data.</text>
</comment>
<organism evidence="1 2">
    <name type="scientific">Candidatus Woesebacteria bacterium RIFCSPHIGHO2_12_FULL_41_24</name>
    <dbReference type="NCBI Taxonomy" id="1802510"/>
    <lineage>
        <taxon>Bacteria</taxon>
        <taxon>Candidatus Woeseibacteriota</taxon>
    </lineage>
</organism>
<evidence type="ECO:0000313" key="2">
    <source>
        <dbReference type="Proteomes" id="UP000178603"/>
    </source>
</evidence>
<sequence length="117" mass="13007">MLRTKPIRADTFGSAAGGGAALTLRGREAAELTALKFGSNFFVNLELNKKSRMTRDFLFALLPDAEDDSYLKDRWVSALLAHGPTKLGLPIKSFCKRIVHGKNRTAKQLHYTSEIKK</sequence>
<accession>A0A1F8APF7</accession>
<protein>
    <submittedName>
        <fullName evidence="1">Uncharacterized protein</fullName>
    </submittedName>
</protein>